<feature type="binding site" evidence="16">
    <location>
        <position position="248"/>
    </location>
    <ligand>
        <name>NADP(+)</name>
        <dbReference type="ChEBI" id="CHEBI:58349"/>
    </ligand>
</feature>
<evidence type="ECO:0000256" key="12">
    <source>
        <dbReference type="ARBA" id="ARBA00049861"/>
    </source>
</evidence>
<evidence type="ECO:0000256" key="7">
    <source>
        <dbReference type="ARBA" id="ARBA00022801"/>
    </source>
</evidence>
<evidence type="ECO:0000256" key="5">
    <source>
        <dbReference type="ARBA" id="ARBA00007417"/>
    </source>
</evidence>
<evidence type="ECO:0000256" key="10">
    <source>
        <dbReference type="ARBA" id="ARBA00023002"/>
    </source>
</evidence>
<feature type="binding site" evidence="16">
    <location>
        <position position="229"/>
    </location>
    <ligand>
        <name>substrate</name>
    </ligand>
</feature>
<dbReference type="SUPFAM" id="SSF53597">
    <property type="entry name" value="Dihydrofolate reductase-like"/>
    <property type="match status" value="1"/>
</dbReference>
<reference evidence="19 20" key="1">
    <citation type="submission" date="2019-03" db="EMBL/GenBank/DDBJ databases">
        <title>Genomic Encyclopedia of Type Strains, Phase IV (KMG-IV): sequencing the most valuable type-strain genomes for metagenomic binning, comparative biology and taxonomic classification.</title>
        <authorList>
            <person name="Goeker M."/>
        </authorList>
    </citation>
    <scope>NUCLEOTIDE SEQUENCE [LARGE SCALE GENOMIC DNA]</scope>
    <source>
        <strain evidence="19 20">DSM 24629</strain>
    </source>
</reference>
<keyword evidence="9 14" id="KW-0521">NADP</keyword>
<evidence type="ECO:0000256" key="14">
    <source>
        <dbReference type="PIRNR" id="PIRNR006769"/>
    </source>
</evidence>
<comment type="function">
    <text evidence="1 14">Converts 2,5-diamino-6-(ribosylamino)-4(3h)-pyrimidinone 5'-phosphate into 5-amino-6-(ribosylamino)-2,4(1h,3h)-pyrimidinedione 5'-phosphate.</text>
</comment>
<dbReference type="FunFam" id="3.40.140.10:FF:000025">
    <property type="entry name" value="Riboflavin biosynthesis protein RibD"/>
    <property type="match status" value="1"/>
</dbReference>
<dbReference type="InterPro" id="IPR050765">
    <property type="entry name" value="Riboflavin_Biosynth_HTPR"/>
</dbReference>
<keyword evidence="7 14" id="KW-0378">Hydrolase</keyword>
<feature type="binding site" evidence="16">
    <location>
        <position position="320"/>
    </location>
    <ligand>
        <name>substrate</name>
    </ligand>
</feature>
<evidence type="ECO:0000256" key="4">
    <source>
        <dbReference type="ARBA" id="ARBA00005259"/>
    </source>
</evidence>
<dbReference type="NCBIfam" id="TIGR00227">
    <property type="entry name" value="ribD_Cterm"/>
    <property type="match status" value="1"/>
</dbReference>
<feature type="binding site" evidence="17">
    <location>
        <position position="75"/>
    </location>
    <ligand>
        <name>Zn(2+)</name>
        <dbReference type="ChEBI" id="CHEBI:29105"/>
        <note>catalytic</note>
    </ligand>
</feature>
<dbReference type="GO" id="GO:0008703">
    <property type="term" value="F:5-amino-6-(5-phosphoribosylamino)uracil reductase activity"/>
    <property type="evidence" value="ECO:0007669"/>
    <property type="project" value="UniProtKB-EC"/>
</dbReference>
<feature type="binding site" evidence="16">
    <location>
        <position position="193"/>
    </location>
    <ligand>
        <name>substrate</name>
    </ligand>
</feature>
<dbReference type="Proteomes" id="UP000294902">
    <property type="component" value="Unassembled WGS sequence"/>
</dbReference>
<dbReference type="PANTHER" id="PTHR38011:SF7">
    <property type="entry name" value="2,5-DIAMINO-6-RIBOSYLAMINO-4(3H)-PYRIMIDINONE 5'-PHOSPHATE REDUCTASE"/>
    <property type="match status" value="1"/>
</dbReference>
<evidence type="ECO:0000256" key="16">
    <source>
        <dbReference type="PIRSR" id="PIRSR006769-2"/>
    </source>
</evidence>
<dbReference type="EC" id="1.1.1.193" evidence="14"/>
<dbReference type="InterPro" id="IPR016193">
    <property type="entry name" value="Cytidine_deaminase-like"/>
</dbReference>
<keyword evidence="10 14" id="KW-0560">Oxidoreductase</keyword>
<evidence type="ECO:0000256" key="15">
    <source>
        <dbReference type="PIRSR" id="PIRSR006769-1"/>
    </source>
</evidence>
<dbReference type="Gene3D" id="3.40.140.10">
    <property type="entry name" value="Cytidine Deaminase, domain 2"/>
    <property type="match status" value="1"/>
</dbReference>
<organism evidence="19 20">
    <name type="scientific">Natranaerovirga pectinivora</name>
    <dbReference type="NCBI Taxonomy" id="682400"/>
    <lineage>
        <taxon>Bacteria</taxon>
        <taxon>Bacillati</taxon>
        <taxon>Bacillota</taxon>
        <taxon>Clostridia</taxon>
        <taxon>Lachnospirales</taxon>
        <taxon>Natranaerovirgaceae</taxon>
        <taxon>Natranaerovirga</taxon>
    </lineage>
</organism>
<evidence type="ECO:0000256" key="3">
    <source>
        <dbReference type="ARBA" id="ARBA00004910"/>
    </source>
</evidence>
<evidence type="ECO:0000256" key="2">
    <source>
        <dbReference type="ARBA" id="ARBA00004882"/>
    </source>
</evidence>
<feature type="binding site" evidence="17">
    <location>
        <position position="109"/>
    </location>
    <ligand>
        <name>Zn(2+)</name>
        <dbReference type="ChEBI" id="CHEBI:29105"/>
        <note>catalytic</note>
    </ligand>
</feature>
<evidence type="ECO:0000256" key="17">
    <source>
        <dbReference type="PIRSR" id="PIRSR006769-3"/>
    </source>
</evidence>
<dbReference type="Gene3D" id="3.40.430.10">
    <property type="entry name" value="Dihydrofolate Reductase, subunit A"/>
    <property type="match status" value="1"/>
</dbReference>
<feature type="binding site" evidence="16">
    <location>
        <position position="232"/>
    </location>
    <ligand>
        <name>substrate</name>
    </ligand>
</feature>
<feature type="active site" description="Proton donor" evidence="15">
    <location>
        <position position="77"/>
    </location>
</feature>
<evidence type="ECO:0000256" key="6">
    <source>
        <dbReference type="ARBA" id="ARBA00022723"/>
    </source>
</evidence>
<comment type="caution">
    <text evidence="19">The sequence shown here is derived from an EMBL/GenBank/DDBJ whole genome shotgun (WGS) entry which is preliminary data.</text>
</comment>
<dbReference type="InterPro" id="IPR024072">
    <property type="entry name" value="DHFR-like_dom_sf"/>
</dbReference>
<dbReference type="PANTHER" id="PTHR38011">
    <property type="entry name" value="DIHYDROFOLATE REDUCTASE FAMILY PROTEIN (AFU_ORTHOLOGUE AFUA_8G06820)"/>
    <property type="match status" value="1"/>
</dbReference>
<dbReference type="InterPro" id="IPR002734">
    <property type="entry name" value="RibDG_C"/>
</dbReference>
<evidence type="ECO:0000313" key="20">
    <source>
        <dbReference type="Proteomes" id="UP000294902"/>
    </source>
</evidence>
<evidence type="ECO:0000256" key="9">
    <source>
        <dbReference type="ARBA" id="ARBA00022857"/>
    </source>
</evidence>
<dbReference type="InterPro" id="IPR011549">
    <property type="entry name" value="RibD_C"/>
</dbReference>
<protein>
    <recommendedName>
        <fullName evidence="14">Riboflavin biosynthesis protein RibD</fullName>
    </recommendedName>
    <domain>
        <recommendedName>
            <fullName evidence="14">Diaminohydroxyphosphoribosylaminopyrimidine deaminase</fullName>
            <shortName evidence="14">DRAP deaminase</shortName>
            <ecNumber evidence="14">3.5.4.26</ecNumber>
        </recommendedName>
        <alternativeName>
            <fullName evidence="14">Riboflavin-specific deaminase</fullName>
        </alternativeName>
    </domain>
    <domain>
        <recommendedName>
            <fullName evidence="14">5-amino-6-(5-phosphoribosylamino)uracil reductase</fullName>
            <ecNumber evidence="14">1.1.1.193</ecNumber>
        </recommendedName>
        <alternativeName>
            <fullName evidence="14">HTP reductase</fullName>
        </alternativeName>
    </domain>
</protein>
<sequence>MDICRKVVKNNDGYKSNYNGINGVRELEQIYMERALELAKKGIGYTSPNPLVGAVIVKDGRIIGEGYHEVYGGPHAEINAFNNANESVAGATMYVTLEPCSHYGKTPPCSKAIVEKGIGKVVIGMIDPNPLVAGNGIKILEDNHIEVVTGVLEEELKKLNEIFIKYITTKKPFCILKTAMTLDGKIATKTGDSMWISNELSRKYVHKIRHQVSGIMVGIGTVLKDDPSLTTRLEDIEGKDPIRIIVDTECKLPLDSKVLNLKSKAKTIIATTEKAADDNVKAVQEKGGEVIVTPLKDGQVDLNYLMDALGQQGIDSVLIEGGATLNYSAVSSGVVDKVLSFIGPKIFGGVDAKTPVAGDGIALVRDAVLLKDICVSSFGDDILIEGYL</sequence>
<comment type="cofactor">
    <cofactor evidence="14 17">
        <name>Zn(2+)</name>
        <dbReference type="ChEBI" id="CHEBI:29105"/>
    </cofactor>
    <text evidence="14 17">Binds 1 zinc ion.</text>
</comment>
<dbReference type="Pfam" id="PF00383">
    <property type="entry name" value="dCMP_cyt_deam_1"/>
    <property type="match status" value="1"/>
</dbReference>
<evidence type="ECO:0000256" key="11">
    <source>
        <dbReference type="ARBA" id="ARBA00023268"/>
    </source>
</evidence>
<keyword evidence="11" id="KW-0511">Multifunctional enzyme</keyword>
<dbReference type="PIRSF" id="PIRSF006769">
    <property type="entry name" value="RibD"/>
    <property type="match status" value="1"/>
</dbReference>
<dbReference type="Pfam" id="PF01872">
    <property type="entry name" value="RibD_C"/>
    <property type="match status" value="1"/>
</dbReference>
<keyword evidence="20" id="KW-1185">Reference proteome</keyword>
<feature type="binding site" evidence="16">
    <location>
        <position position="195"/>
    </location>
    <ligand>
        <name>NADP(+)</name>
        <dbReference type="ChEBI" id="CHEBI:58349"/>
    </ligand>
</feature>
<comment type="catalytic activity">
    <reaction evidence="12 14">
        <text>5-amino-6-(5-phospho-D-ribitylamino)uracil + NADP(+) = 5-amino-6-(5-phospho-D-ribosylamino)uracil + NADPH + H(+)</text>
        <dbReference type="Rhea" id="RHEA:17845"/>
        <dbReference type="ChEBI" id="CHEBI:15378"/>
        <dbReference type="ChEBI" id="CHEBI:57783"/>
        <dbReference type="ChEBI" id="CHEBI:58349"/>
        <dbReference type="ChEBI" id="CHEBI:58421"/>
        <dbReference type="ChEBI" id="CHEBI:58453"/>
        <dbReference type="EC" id="1.1.1.193"/>
    </reaction>
</comment>
<keyword evidence="6 14" id="KW-0479">Metal-binding</keyword>
<proteinExistence type="inferred from homology"/>
<name>A0A4R3MN80_9FIRM</name>
<evidence type="ECO:0000259" key="18">
    <source>
        <dbReference type="PROSITE" id="PS51747"/>
    </source>
</evidence>
<dbReference type="GO" id="GO:0050661">
    <property type="term" value="F:NADP binding"/>
    <property type="evidence" value="ECO:0007669"/>
    <property type="project" value="InterPro"/>
</dbReference>
<dbReference type="InterPro" id="IPR002125">
    <property type="entry name" value="CMP_dCMP_dom"/>
</dbReference>
<dbReference type="SUPFAM" id="SSF53927">
    <property type="entry name" value="Cytidine deaminase-like"/>
    <property type="match status" value="1"/>
</dbReference>
<evidence type="ECO:0000313" key="19">
    <source>
        <dbReference type="EMBL" id="TCT15715.1"/>
    </source>
</evidence>
<feature type="domain" description="CMP/dCMP-type deaminase" evidence="18">
    <location>
        <begin position="26"/>
        <end position="139"/>
    </location>
</feature>
<dbReference type="CDD" id="cd01284">
    <property type="entry name" value="Riboflavin_deaminase-reductase"/>
    <property type="match status" value="1"/>
</dbReference>
<feature type="binding site" evidence="16">
    <location>
        <position position="179"/>
    </location>
    <ligand>
        <name>NADP(+)</name>
        <dbReference type="ChEBI" id="CHEBI:58349"/>
    </ligand>
</feature>
<evidence type="ECO:0000256" key="1">
    <source>
        <dbReference type="ARBA" id="ARBA00002151"/>
    </source>
</evidence>
<evidence type="ECO:0000256" key="13">
    <source>
        <dbReference type="ARBA" id="ARBA00049886"/>
    </source>
</evidence>
<accession>A0A4R3MN80</accession>
<dbReference type="GO" id="GO:0046872">
    <property type="term" value="F:metal ion binding"/>
    <property type="evidence" value="ECO:0007669"/>
    <property type="project" value="UniProtKB-KW"/>
</dbReference>
<dbReference type="EC" id="3.5.4.26" evidence="14"/>
<comment type="pathway">
    <text evidence="2 14">Cofactor biosynthesis; riboflavin biosynthesis; 5-amino-6-(D-ribitylamino)uracil from GTP: step 2/4.</text>
</comment>
<comment type="catalytic activity">
    <reaction evidence="13 14">
        <text>2,5-diamino-6-hydroxy-4-(5-phosphoribosylamino)-pyrimidine + H2O + H(+) = 5-amino-6-(5-phospho-D-ribosylamino)uracil + NH4(+)</text>
        <dbReference type="Rhea" id="RHEA:21868"/>
        <dbReference type="ChEBI" id="CHEBI:15377"/>
        <dbReference type="ChEBI" id="CHEBI:15378"/>
        <dbReference type="ChEBI" id="CHEBI:28938"/>
        <dbReference type="ChEBI" id="CHEBI:58453"/>
        <dbReference type="ChEBI" id="CHEBI:58614"/>
        <dbReference type="EC" id="3.5.4.26"/>
    </reaction>
</comment>
<dbReference type="NCBIfam" id="TIGR00326">
    <property type="entry name" value="eubact_ribD"/>
    <property type="match status" value="1"/>
</dbReference>
<evidence type="ECO:0000256" key="8">
    <source>
        <dbReference type="ARBA" id="ARBA00022833"/>
    </source>
</evidence>
<feature type="binding site" evidence="16">
    <location>
        <position position="209"/>
    </location>
    <ligand>
        <name>substrate</name>
    </ligand>
</feature>
<feature type="binding site" evidence="16">
    <location>
        <position position="225"/>
    </location>
    <ligand>
        <name>NADP(+)</name>
        <dbReference type="ChEBI" id="CHEBI:58349"/>
    </ligand>
</feature>
<dbReference type="InterPro" id="IPR004794">
    <property type="entry name" value="Eubact_RibD"/>
</dbReference>
<feature type="binding site" evidence="17">
    <location>
        <position position="100"/>
    </location>
    <ligand>
        <name>Zn(2+)</name>
        <dbReference type="ChEBI" id="CHEBI:29105"/>
        <note>catalytic</note>
    </ligand>
</feature>
<dbReference type="GO" id="GO:0009231">
    <property type="term" value="P:riboflavin biosynthetic process"/>
    <property type="evidence" value="ECO:0007669"/>
    <property type="project" value="UniProtKB-UniPathway"/>
</dbReference>
<feature type="binding site" evidence="16">
    <location>
        <position position="221"/>
    </location>
    <ligand>
        <name>NADP(+)</name>
        <dbReference type="ChEBI" id="CHEBI:58349"/>
    </ligand>
</feature>
<keyword evidence="14" id="KW-0686">Riboflavin biosynthesis</keyword>
<dbReference type="UniPathway" id="UPA00275">
    <property type="reaction ID" value="UER00401"/>
</dbReference>
<keyword evidence="8 14" id="KW-0862">Zinc</keyword>
<comment type="similarity">
    <text evidence="5 14">In the C-terminal section; belongs to the HTP reductase family.</text>
</comment>
<dbReference type="AlphaFoldDB" id="A0A4R3MN80"/>
<comment type="similarity">
    <text evidence="4 14">In the N-terminal section; belongs to the cytidine and deoxycytidylate deaminase family.</text>
</comment>
<dbReference type="PROSITE" id="PS51747">
    <property type="entry name" value="CYT_DCMP_DEAMINASES_2"/>
    <property type="match status" value="1"/>
</dbReference>
<dbReference type="GO" id="GO:0008835">
    <property type="term" value="F:diaminohydroxyphosphoribosylaminopyrimidine deaminase activity"/>
    <property type="evidence" value="ECO:0007669"/>
    <property type="project" value="UniProtKB-EC"/>
</dbReference>
<dbReference type="EMBL" id="SMAL01000003">
    <property type="protein sequence ID" value="TCT15715.1"/>
    <property type="molecule type" value="Genomic_DNA"/>
</dbReference>
<feature type="binding site" evidence="16">
    <location>
        <begin position="322"/>
        <end position="328"/>
    </location>
    <ligand>
        <name>NADP(+)</name>
        <dbReference type="ChEBI" id="CHEBI:58349"/>
    </ligand>
</feature>
<comment type="pathway">
    <text evidence="3 14">Cofactor biosynthesis; riboflavin biosynthesis; 5-amino-6-(D-ribitylamino)uracil from GTP: step 3/4.</text>
</comment>
<gene>
    <name evidence="19" type="ORF">EDC18_103426</name>
</gene>